<dbReference type="KEGG" id="xfa:XF_1386"/>
<reference evidence="2 3" key="1">
    <citation type="journal article" date="2000" name="Nature">
        <title>The genome sequence of the plant pathogen Xylella fastidiosa.</title>
        <authorList>
            <person name="Simpson A.J."/>
            <person name="Reinach F.C."/>
            <person name="Arruda P."/>
            <person name="Abreu F.A."/>
            <person name="Acencio M."/>
            <person name="Alvarenga R."/>
            <person name="Alves L.M."/>
            <person name="Araya J.E."/>
            <person name="Baia G.S."/>
            <person name="Baptista C.S."/>
            <person name="Barros M.H."/>
            <person name="Bonaccorsi E.D."/>
            <person name="Bordin S."/>
            <person name="Bove J.M."/>
            <person name="Briones M.R."/>
            <person name="Bueno M.R."/>
            <person name="Camargo A.A."/>
            <person name="Camargo L.E."/>
            <person name="Carraro D.M."/>
            <person name="Carrer H."/>
            <person name="Colauto N.B."/>
            <person name="Colombo C."/>
            <person name="Costa F.F."/>
            <person name="Costa M.C."/>
            <person name="Costa-Neto C.M."/>
            <person name="Coutinho L.L."/>
            <person name="Cristofani M."/>
            <person name="Dias-Neto E."/>
            <person name="Docena C."/>
            <person name="El-Dorry H."/>
            <person name="Facincani A.P."/>
            <person name="Ferreira A.J."/>
            <person name="Ferreira V.C."/>
            <person name="Ferro J.A."/>
            <person name="Fraga J.S."/>
            <person name="Franca S.C."/>
            <person name="Franco M.C."/>
            <person name="Frohme M."/>
            <person name="Furlan L.R."/>
            <person name="Garnier M."/>
            <person name="Goldman G.H."/>
            <person name="Goldman M.H."/>
            <person name="Gomes S.L."/>
            <person name="Gruber A."/>
            <person name="Ho P.L."/>
            <person name="Hoheisel J.D."/>
            <person name="Junqueira M.L."/>
            <person name="Kemper E.L."/>
            <person name="Kitajima J.P."/>
            <person name="Krieger J.E."/>
            <person name="Kuramae E.E."/>
            <person name="Laigret F."/>
            <person name="Lambais M.R."/>
            <person name="Leite L.C."/>
            <person name="Lemos E.G."/>
            <person name="Lemos M.V."/>
            <person name="Lopes S.A."/>
            <person name="Lopes C.R."/>
            <person name="Machado J.A."/>
            <person name="Machado M.A."/>
            <person name="Madeira A.M."/>
            <person name="Madeira H.M."/>
            <person name="Marino C.L."/>
            <person name="Marques M.V."/>
            <person name="Martins E.A."/>
            <person name="Martins E.M."/>
            <person name="Matsukuma A.Y."/>
            <person name="Menck C.F."/>
            <person name="Miracca E.C."/>
            <person name="Miyaki C.Y."/>
            <person name="Monteriro-Vitorello C.B."/>
            <person name="Moon D.H."/>
            <person name="Nagai M.A."/>
            <person name="Nascimento A.L."/>
            <person name="Netto L.E."/>
            <person name="Nhani A.Jr."/>
            <person name="Nobrega F.G."/>
            <person name="Nunes L.R."/>
            <person name="Oliveira M.A."/>
            <person name="de Oliveira M.C."/>
            <person name="de Oliveira R.C."/>
            <person name="Palmieri D.A."/>
            <person name="Paris A."/>
            <person name="Peixoto B.R."/>
            <person name="Pereira G.A."/>
            <person name="Pereira H.A.Jr."/>
            <person name="Pesquero J.B."/>
            <person name="Quaggio R.B."/>
            <person name="Roberto P.G."/>
            <person name="Rodrigues V."/>
            <person name="de M Rosa A.J."/>
            <person name="de Rosa V.E.Jr."/>
            <person name="de Sa R.G."/>
            <person name="Santelli R.V."/>
            <person name="Sawasaki H.E."/>
            <person name="da Silva A.C."/>
            <person name="da Silva A.M."/>
            <person name="da Silva F.R."/>
            <person name="da Silva W.A.Jr."/>
            <person name="da Silveira J.F."/>
            <person name="Silvestri M.L."/>
            <person name="Siqueira W.J."/>
            <person name="de Souza A.A."/>
            <person name="de Souza A.P."/>
            <person name="Terenzi M.F."/>
            <person name="Truffi D."/>
            <person name="Tsai S.M."/>
            <person name="Tsuhako M.H."/>
            <person name="Vallada H."/>
            <person name="Van Sluys M.A."/>
            <person name="Verjovski-Almeida S."/>
            <person name="Vettore A.L."/>
            <person name="Zago M.A."/>
            <person name="Zatz M."/>
            <person name="Meidanis J."/>
            <person name="Setubal J.C."/>
        </authorList>
    </citation>
    <scope>NUCLEOTIDE SEQUENCE [LARGE SCALE GENOMIC DNA]</scope>
    <source>
        <strain evidence="2 3">9a5c</strain>
    </source>
</reference>
<proteinExistence type="predicted"/>
<evidence type="ECO:0000313" key="3">
    <source>
        <dbReference type="Proteomes" id="UP000000812"/>
    </source>
</evidence>
<dbReference type="Proteomes" id="UP000000812">
    <property type="component" value="Chromosome"/>
</dbReference>
<keyword evidence="1" id="KW-0812">Transmembrane</keyword>
<keyword evidence="1" id="KW-0472">Membrane</keyword>
<evidence type="ECO:0000313" key="2">
    <source>
        <dbReference type="EMBL" id="AAF84195.1"/>
    </source>
</evidence>
<feature type="transmembrane region" description="Helical" evidence="1">
    <location>
        <begin position="6"/>
        <end position="28"/>
    </location>
</feature>
<accession>Q9PDJ3</accession>
<evidence type="ECO:0000256" key="1">
    <source>
        <dbReference type="SAM" id="Phobius"/>
    </source>
</evidence>
<dbReference type="AlphaFoldDB" id="Q9PDJ3"/>
<organism evidence="2 3">
    <name type="scientific">Xylella fastidiosa (strain 9a5c)</name>
    <dbReference type="NCBI Taxonomy" id="160492"/>
    <lineage>
        <taxon>Bacteria</taxon>
        <taxon>Pseudomonadati</taxon>
        <taxon>Pseudomonadota</taxon>
        <taxon>Gammaproteobacteria</taxon>
        <taxon>Lysobacterales</taxon>
        <taxon>Lysobacteraceae</taxon>
        <taxon>Xylella</taxon>
    </lineage>
</organism>
<gene>
    <name evidence="2" type="ordered locus">XF_1386</name>
</gene>
<dbReference type="HOGENOM" id="CLU_3159565_0_0_6"/>
<protein>
    <submittedName>
        <fullName evidence="2">Uncharacterized protein</fullName>
    </submittedName>
</protein>
<name>Q9PDJ3_XYLFA</name>
<sequence>MLSWGIVVILSMLGTLCSVTLVVCGSMFESSRSSNGFHSLLHIRYYAL</sequence>
<dbReference type="PIR" id="D82687">
    <property type="entry name" value="D82687"/>
</dbReference>
<dbReference type="EMBL" id="AE003849">
    <property type="protein sequence ID" value="AAF84195.1"/>
    <property type="molecule type" value="Genomic_DNA"/>
</dbReference>
<keyword evidence="1" id="KW-1133">Transmembrane helix</keyword>